<dbReference type="InterPro" id="IPR000727">
    <property type="entry name" value="T_SNARE_dom"/>
</dbReference>
<comment type="subcellular location">
    <subcellularLocation>
        <location evidence="1">Membrane</location>
        <topology evidence="1">Single-pass type IV membrane protein</topology>
    </subcellularLocation>
</comment>
<dbReference type="PANTHER" id="PTHR19957">
    <property type="entry name" value="SYNTAXIN"/>
    <property type="match status" value="1"/>
</dbReference>
<dbReference type="Gene3D" id="1.20.58.70">
    <property type="match status" value="1"/>
</dbReference>
<evidence type="ECO:0000313" key="8">
    <source>
        <dbReference type="EMBL" id="CRZ12084.1"/>
    </source>
</evidence>
<feature type="transmembrane region" description="Helical" evidence="6">
    <location>
        <begin position="268"/>
        <end position="286"/>
    </location>
</feature>
<dbReference type="InterPro" id="IPR010989">
    <property type="entry name" value="SNARE"/>
</dbReference>
<evidence type="ECO:0000256" key="5">
    <source>
        <dbReference type="ARBA" id="ARBA00023136"/>
    </source>
</evidence>
<evidence type="ECO:0000256" key="2">
    <source>
        <dbReference type="ARBA" id="ARBA00009063"/>
    </source>
</evidence>
<accession>A0A0H5RTL6</accession>
<protein>
    <recommendedName>
        <fullName evidence="7">t-SNARE coiled-coil homology domain-containing protein</fullName>
    </recommendedName>
</protein>
<name>A0A0H5RTL6_9EUKA</name>
<evidence type="ECO:0000256" key="3">
    <source>
        <dbReference type="ARBA" id="ARBA00022692"/>
    </source>
</evidence>
<dbReference type="GO" id="GO:0000149">
    <property type="term" value="F:SNARE binding"/>
    <property type="evidence" value="ECO:0007669"/>
    <property type="project" value="TreeGrafter"/>
</dbReference>
<keyword evidence="3 6" id="KW-0812">Transmembrane</keyword>
<evidence type="ECO:0000256" key="1">
    <source>
        <dbReference type="ARBA" id="ARBA00004211"/>
    </source>
</evidence>
<evidence type="ECO:0000256" key="4">
    <source>
        <dbReference type="ARBA" id="ARBA00022989"/>
    </source>
</evidence>
<dbReference type="Pfam" id="PF00804">
    <property type="entry name" value="Syntaxin"/>
    <property type="match status" value="1"/>
</dbReference>
<dbReference type="AlphaFoldDB" id="A0A0H5RTL6"/>
<organism evidence="8">
    <name type="scientific">Spongospora subterranea</name>
    <dbReference type="NCBI Taxonomy" id="70186"/>
    <lineage>
        <taxon>Eukaryota</taxon>
        <taxon>Sar</taxon>
        <taxon>Rhizaria</taxon>
        <taxon>Endomyxa</taxon>
        <taxon>Phytomyxea</taxon>
        <taxon>Plasmodiophorida</taxon>
        <taxon>Plasmodiophoridae</taxon>
        <taxon>Spongospora</taxon>
    </lineage>
</organism>
<dbReference type="InterPro" id="IPR045242">
    <property type="entry name" value="Syntaxin"/>
</dbReference>
<dbReference type="GO" id="GO:0006886">
    <property type="term" value="P:intracellular protein transport"/>
    <property type="evidence" value="ECO:0007669"/>
    <property type="project" value="TreeGrafter"/>
</dbReference>
<reference evidence="8" key="1">
    <citation type="submission" date="2015-04" db="EMBL/GenBank/DDBJ databases">
        <title>The genome sequence of the plant pathogenic Rhizarian Plasmodiophora brassicae reveals insights in its biotrophic life cycle and the origin of chitin synthesis.</title>
        <authorList>
            <person name="Schwelm A."/>
            <person name="Fogelqvist J."/>
            <person name="Knaust A."/>
            <person name="Julke S."/>
            <person name="Lilja T."/>
            <person name="Dhandapani V."/>
            <person name="Bonilla-Rosso G."/>
            <person name="Karlsson M."/>
            <person name="Shevchenko A."/>
            <person name="Choi S.R."/>
            <person name="Kim H.G."/>
            <person name="Park J.Y."/>
            <person name="Lim Y.P."/>
            <person name="Ludwig-Muller J."/>
            <person name="Dixelius C."/>
        </authorList>
    </citation>
    <scope>NUCLEOTIDE SEQUENCE</scope>
    <source>
        <tissue evidence="8">Potato root galls</tissue>
    </source>
</reference>
<sequence>MSDDDGVRDRLHSVRGGVAVTLSNDRQQNIPPADNGSATFQRGLELIYRNTKAIVALEQRSAMDRTSNPQTGRQLDAIMTKTRTAALKMKFWLDKEEGKVSAMEQASTAGNTVVQMKRNRLRTYSTKFQDAMIEFGNVSEHFRDVLKGQIERQARMVKSNISDGQMKKLLSGKESAPQMFEAAVNRNEQLVDVVDEIEHHQDGMHAIHDGIKDLQEMFVDMKLLVDDQQENLNMIEGNVLGAAEQAQAGRVNMDKALAYSQQARRRKCYLYLIILIVIGIIAAVILSQKGVL</sequence>
<keyword evidence="4 6" id="KW-1133">Transmembrane helix</keyword>
<dbReference type="EMBL" id="HACM01011642">
    <property type="protein sequence ID" value="CRZ12084.1"/>
    <property type="molecule type" value="Transcribed_RNA"/>
</dbReference>
<evidence type="ECO:0000259" key="7">
    <source>
        <dbReference type="PROSITE" id="PS50192"/>
    </source>
</evidence>
<dbReference type="GO" id="GO:0012505">
    <property type="term" value="C:endomembrane system"/>
    <property type="evidence" value="ECO:0007669"/>
    <property type="project" value="TreeGrafter"/>
</dbReference>
<dbReference type="Gene3D" id="1.20.5.110">
    <property type="match status" value="1"/>
</dbReference>
<proteinExistence type="inferred from homology"/>
<dbReference type="GO" id="GO:0005886">
    <property type="term" value="C:plasma membrane"/>
    <property type="evidence" value="ECO:0007669"/>
    <property type="project" value="TreeGrafter"/>
</dbReference>
<dbReference type="SUPFAM" id="SSF47661">
    <property type="entry name" value="t-snare proteins"/>
    <property type="match status" value="1"/>
</dbReference>
<dbReference type="PANTHER" id="PTHR19957:SF307">
    <property type="entry name" value="PROTEIN SSO1-RELATED"/>
    <property type="match status" value="1"/>
</dbReference>
<feature type="domain" description="T-SNARE coiled-coil homology" evidence="7">
    <location>
        <begin position="194"/>
        <end position="256"/>
    </location>
</feature>
<dbReference type="GO" id="GO:0048278">
    <property type="term" value="P:vesicle docking"/>
    <property type="evidence" value="ECO:0007669"/>
    <property type="project" value="TreeGrafter"/>
</dbReference>
<dbReference type="InterPro" id="IPR006011">
    <property type="entry name" value="Syntaxin_N"/>
</dbReference>
<dbReference type="GO" id="GO:0031201">
    <property type="term" value="C:SNARE complex"/>
    <property type="evidence" value="ECO:0007669"/>
    <property type="project" value="TreeGrafter"/>
</dbReference>
<dbReference type="PROSITE" id="PS50192">
    <property type="entry name" value="T_SNARE"/>
    <property type="match status" value="1"/>
</dbReference>
<dbReference type="GO" id="GO:0006887">
    <property type="term" value="P:exocytosis"/>
    <property type="evidence" value="ECO:0007669"/>
    <property type="project" value="TreeGrafter"/>
</dbReference>
<evidence type="ECO:0000256" key="6">
    <source>
        <dbReference type="SAM" id="Phobius"/>
    </source>
</evidence>
<keyword evidence="5 6" id="KW-0472">Membrane</keyword>
<dbReference type="GO" id="GO:0006906">
    <property type="term" value="P:vesicle fusion"/>
    <property type="evidence" value="ECO:0007669"/>
    <property type="project" value="TreeGrafter"/>
</dbReference>
<comment type="similarity">
    <text evidence="2">Belongs to the syntaxin family.</text>
</comment>
<dbReference type="GO" id="GO:0005484">
    <property type="term" value="F:SNAP receptor activity"/>
    <property type="evidence" value="ECO:0007669"/>
    <property type="project" value="TreeGrafter"/>
</dbReference>
<dbReference type="Pfam" id="PF05739">
    <property type="entry name" value="SNARE"/>
    <property type="match status" value="1"/>
</dbReference>